<proteinExistence type="predicted"/>
<dbReference type="PROSITE" id="PS51477">
    <property type="entry name" value="PAH"/>
    <property type="match status" value="1"/>
</dbReference>
<evidence type="ECO:0000313" key="6">
    <source>
        <dbReference type="Proteomes" id="UP000829685"/>
    </source>
</evidence>
<dbReference type="Pfam" id="PF22893">
    <property type="entry name" value="ULD_2"/>
    <property type="match status" value="1"/>
</dbReference>
<dbReference type="Proteomes" id="UP000829685">
    <property type="component" value="Unassembled WGS sequence"/>
</dbReference>
<comment type="subcellular location">
    <subcellularLocation>
        <location evidence="1 3">Nucleus</location>
    </subcellularLocation>
</comment>
<gene>
    <name evidence="5" type="ORF">JX265_000717</name>
</gene>
<evidence type="ECO:0000256" key="3">
    <source>
        <dbReference type="PROSITE-ProRule" id="PRU00810"/>
    </source>
</evidence>
<dbReference type="AlphaFoldDB" id="A0A9P9WZ29"/>
<keyword evidence="6" id="KW-1185">Reference proteome</keyword>
<dbReference type="Gene3D" id="1.20.1160.11">
    <property type="entry name" value="Paired amphipathic helix"/>
    <property type="match status" value="1"/>
</dbReference>
<dbReference type="Pfam" id="PF02671">
    <property type="entry name" value="PAH"/>
    <property type="match status" value="1"/>
</dbReference>
<evidence type="ECO:0000256" key="2">
    <source>
        <dbReference type="ARBA" id="ARBA00023242"/>
    </source>
</evidence>
<dbReference type="InterPro" id="IPR054464">
    <property type="entry name" value="ULD_fung"/>
</dbReference>
<dbReference type="PANTHER" id="PTHR38886">
    <property type="entry name" value="SESA DOMAIN-CONTAINING PROTEIN"/>
    <property type="match status" value="1"/>
</dbReference>
<dbReference type="InterPro" id="IPR003822">
    <property type="entry name" value="PAH"/>
</dbReference>
<name>A0A9P9WZ29_9PEZI</name>
<evidence type="ECO:0000256" key="1">
    <source>
        <dbReference type="ARBA" id="ARBA00004123"/>
    </source>
</evidence>
<dbReference type="EMBL" id="JAFIMR010000001">
    <property type="protein sequence ID" value="KAI1881891.1"/>
    <property type="molecule type" value="Genomic_DNA"/>
</dbReference>
<dbReference type="GO" id="GO:0005634">
    <property type="term" value="C:nucleus"/>
    <property type="evidence" value="ECO:0007669"/>
    <property type="project" value="UniProtKB-SubCell"/>
</dbReference>
<dbReference type="InterPro" id="IPR036600">
    <property type="entry name" value="PAH_sf"/>
</dbReference>
<dbReference type="PANTHER" id="PTHR38886:SF1">
    <property type="entry name" value="NACHT-NTPASE AND P-LOOP NTPASES N-TERMINAL DOMAIN-CONTAINING PROTEIN"/>
    <property type="match status" value="1"/>
</dbReference>
<comment type="caution">
    <text evidence="5">The sequence shown here is derived from an EMBL/GenBank/DDBJ whole genome shotgun (WGS) entry which is preliminary data.</text>
</comment>
<feature type="domain" description="Ubiquitin-like" evidence="4">
    <location>
        <begin position="244"/>
        <end position="320"/>
    </location>
</feature>
<keyword evidence="2 3" id="KW-0539">Nucleus</keyword>
<reference evidence="5" key="1">
    <citation type="submission" date="2021-03" db="EMBL/GenBank/DDBJ databases">
        <title>Revisited historic fungal species revealed as producer of novel bioactive compounds through whole genome sequencing and comparative genomics.</title>
        <authorList>
            <person name="Vignolle G.A."/>
            <person name="Hochenegger N."/>
            <person name="Mach R.L."/>
            <person name="Mach-Aigner A.R."/>
            <person name="Javad Rahimi M."/>
            <person name="Salim K.A."/>
            <person name="Chan C.M."/>
            <person name="Lim L.B.L."/>
            <person name="Cai F."/>
            <person name="Druzhinina I.S."/>
            <person name="U'Ren J.M."/>
            <person name="Derntl C."/>
        </authorList>
    </citation>
    <scope>NUCLEOTIDE SEQUENCE</scope>
    <source>
        <strain evidence="5">TUCIM 5799</strain>
    </source>
</reference>
<evidence type="ECO:0000259" key="4">
    <source>
        <dbReference type="Pfam" id="PF22893"/>
    </source>
</evidence>
<evidence type="ECO:0000313" key="5">
    <source>
        <dbReference type="EMBL" id="KAI1881891.1"/>
    </source>
</evidence>
<dbReference type="GO" id="GO:0006355">
    <property type="term" value="P:regulation of DNA-templated transcription"/>
    <property type="evidence" value="ECO:0007669"/>
    <property type="project" value="InterPro"/>
</dbReference>
<protein>
    <recommendedName>
        <fullName evidence="4">Ubiquitin-like domain-containing protein</fullName>
    </recommendedName>
</protein>
<accession>A0A9P9WZ29</accession>
<dbReference type="SUPFAM" id="SSF47762">
    <property type="entry name" value="PAH2 domain"/>
    <property type="match status" value="2"/>
</dbReference>
<sequence>MAFGFSVGDCIAIGKLVASTISCLHEVGGSRSDFQLLTCELECLEQALHRLETMEASQRSPQLDSIRCAALSCRRPLETFLQKLQKYQRSLGQSSKLEDIRSAGRKVQFALWEKDEVMKFRSYLSVHIGTINVMLAEHGFEKMDFIANETAATRDMIKESLDEARHTSSRLHQSLLSQIDCIENASSVLGRLLGVLSHDIRSSLASIATTVAKICTYSQQMYNLLQEIRANVLIAPDTKWSFFQAPAMLEDALGRKLPVPSEYDLDILRAIISTRFLRGPGSVEVSNGDYELFYAEGSEKTLSCGTALRPGSSITMVVVIPQTLSFATAATRKRRQSPVELGMVCNRNIAEELNDPQQVGPLLLKPRVPEWPTTKTISTSFKNVRYSHDLSAPWAWVNSKRSAAQPGAITMENKDPRLRPALIYLDSVKLSLIDEPLTYRQVVDLLSLFNAGKLSPHDLIERMDVLLCEYPSLTRGFVKLLLIECGASYTHPAPNIGELGPDVVRRHLEDVVEDMENGVIDRLETLQQLESTLTDEQSTIPCPEAHPSSDEDDQDCIAYRNLMRAAFGDSWPTCHQAVDILRDYQNGVASRHDAFTRAEVLISQHPAFLKKFGQFYLPPALESWPAEEIKHESR</sequence>
<organism evidence="5 6">
    <name type="scientific">Neoarthrinium moseri</name>
    <dbReference type="NCBI Taxonomy" id="1658444"/>
    <lineage>
        <taxon>Eukaryota</taxon>
        <taxon>Fungi</taxon>
        <taxon>Dikarya</taxon>
        <taxon>Ascomycota</taxon>
        <taxon>Pezizomycotina</taxon>
        <taxon>Sordariomycetes</taxon>
        <taxon>Xylariomycetidae</taxon>
        <taxon>Amphisphaeriales</taxon>
        <taxon>Apiosporaceae</taxon>
        <taxon>Neoarthrinium</taxon>
    </lineage>
</organism>